<name>A0A433SEU3_9BURK</name>
<evidence type="ECO:0000313" key="1">
    <source>
        <dbReference type="EMBL" id="RUS67258.1"/>
    </source>
</evidence>
<dbReference type="Proteomes" id="UP000286947">
    <property type="component" value="Unassembled WGS sequence"/>
</dbReference>
<dbReference type="AlphaFoldDB" id="A0A433SEU3"/>
<protein>
    <submittedName>
        <fullName evidence="1">Uncharacterized protein</fullName>
    </submittedName>
</protein>
<organism evidence="1 2">
    <name type="scientific">Saezia sanguinis</name>
    <dbReference type="NCBI Taxonomy" id="1965230"/>
    <lineage>
        <taxon>Bacteria</taxon>
        <taxon>Pseudomonadati</taxon>
        <taxon>Pseudomonadota</taxon>
        <taxon>Betaproteobacteria</taxon>
        <taxon>Burkholderiales</taxon>
        <taxon>Saeziaceae</taxon>
        <taxon>Saezia</taxon>
    </lineage>
</organism>
<accession>A0A433SEU3</accession>
<gene>
    <name evidence="1" type="ORF">CUZ56_01201</name>
</gene>
<proteinExistence type="predicted"/>
<dbReference type="EMBL" id="PQSP01000002">
    <property type="protein sequence ID" value="RUS67258.1"/>
    <property type="molecule type" value="Genomic_DNA"/>
</dbReference>
<sequence>MGIAWIRTAAKDGRQKDRAFNARSFCLGTSSFDLTAATLGQAASSEVNIYSNGKDSCRMGGSNTDPFAIA</sequence>
<keyword evidence="2" id="KW-1185">Reference proteome</keyword>
<evidence type="ECO:0000313" key="2">
    <source>
        <dbReference type="Proteomes" id="UP000286947"/>
    </source>
</evidence>
<reference evidence="1 2" key="1">
    <citation type="submission" date="2018-01" db="EMBL/GenBank/DDBJ databases">
        <title>Saezia sanguinis gen. nov., sp. nov., in the order Burkholderiales isolated from human blood.</title>
        <authorList>
            <person name="Medina-Pascual M.J."/>
            <person name="Valdezate S."/>
            <person name="Monzon S."/>
            <person name="Cuesta I."/>
            <person name="Carrasco G."/>
            <person name="Villalon P."/>
            <person name="Saez-Nieto J.A."/>
        </authorList>
    </citation>
    <scope>NUCLEOTIDE SEQUENCE [LARGE SCALE GENOMIC DNA]</scope>
    <source>
        <strain evidence="1 2">CNM695-12</strain>
    </source>
</reference>
<comment type="caution">
    <text evidence="1">The sequence shown here is derived from an EMBL/GenBank/DDBJ whole genome shotgun (WGS) entry which is preliminary data.</text>
</comment>